<dbReference type="PRINTS" id="PR00040">
    <property type="entry name" value="HTHMERR"/>
</dbReference>
<dbReference type="InterPro" id="IPR047057">
    <property type="entry name" value="MerR_fam"/>
</dbReference>
<proteinExistence type="predicted"/>
<gene>
    <name evidence="4" type="ORF">NV381_24125</name>
</gene>
<dbReference type="RefSeq" id="WP_258215846.1">
    <property type="nucleotide sequence ID" value="NZ_JANQBD010000019.1"/>
</dbReference>
<dbReference type="InterPro" id="IPR009061">
    <property type="entry name" value="DNA-bd_dom_put_sf"/>
</dbReference>
<dbReference type="CDD" id="cd01109">
    <property type="entry name" value="HTH_YyaN"/>
    <property type="match status" value="1"/>
</dbReference>
<organism evidence="4 5">
    <name type="scientific">Paenibacillus radicis</name>
    <name type="common">ex Xue et al. 2023</name>
    <dbReference type="NCBI Taxonomy" id="2972489"/>
    <lineage>
        <taxon>Bacteria</taxon>
        <taxon>Bacillati</taxon>
        <taxon>Bacillota</taxon>
        <taxon>Bacilli</taxon>
        <taxon>Bacillales</taxon>
        <taxon>Paenibacillaceae</taxon>
        <taxon>Paenibacillus</taxon>
    </lineage>
</organism>
<protein>
    <submittedName>
        <fullName evidence="4">MerR family transcriptional regulator</fullName>
    </submittedName>
</protein>
<keyword evidence="1" id="KW-0238">DNA-binding</keyword>
<accession>A0ABT1YM81</accession>
<dbReference type="Proteomes" id="UP001300012">
    <property type="component" value="Unassembled WGS sequence"/>
</dbReference>
<dbReference type="PANTHER" id="PTHR30204">
    <property type="entry name" value="REDOX-CYCLING DRUG-SENSING TRANSCRIPTIONAL ACTIVATOR SOXR"/>
    <property type="match status" value="1"/>
</dbReference>
<evidence type="ECO:0000259" key="3">
    <source>
        <dbReference type="PROSITE" id="PS50937"/>
    </source>
</evidence>
<reference evidence="4 5" key="1">
    <citation type="submission" date="2022-08" db="EMBL/GenBank/DDBJ databases">
        <title>Paenibacillus endoradicis sp. nov., Paenibacillus radicibacter sp. nov and Paenibacillus pararadicis sp. nov., three cold-adapted plant growth-promoting bacteria isolated from root of Larix gmelinii in Great Khingan.</title>
        <authorList>
            <person name="Xue H."/>
        </authorList>
    </citation>
    <scope>NUCLEOTIDE SEQUENCE [LARGE SCALE GENOMIC DNA]</scope>
    <source>
        <strain evidence="4 5">N5-1-1-5</strain>
    </source>
</reference>
<evidence type="ECO:0000313" key="5">
    <source>
        <dbReference type="Proteomes" id="UP001300012"/>
    </source>
</evidence>
<name>A0ABT1YM81_9BACL</name>
<dbReference type="PANTHER" id="PTHR30204:SF98">
    <property type="entry name" value="HTH-TYPE TRANSCRIPTIONAL REGULATOR ADHR"/>
    <property type="match status" value="1"/>
</dbReference>
<dbReference type="InterPro" id="IPR000551">
    <property type="entry name" value="MerR-type_HTH_dom"/>
</dbReference>
<dbReference type="SUPFAM" id="SSF46955">
    <property type="entry name" value="Putative DNA-binding domain"/>
    <property type="match status" value="1"/>
</dbReference>
<feature type="domain" description="HTH merR-type" evidence="3">
    <location>
        <begin position="8"/>
        <end position="77"/>
    </location>
</feature>
<dbReference type="Gene3D" id="1.10.1660.10">
    <property type="match status" value="1"/>
</dbReference>
<evidence type="ECO:0000256" key="2">
    <source>
        <dbReference type="SAM" id="Coils"/>
    </source>
</evidence>
<keyword evidence="5" id="KW-1185">Reference proteome</keyword>
<dbReference type="PROSITE" id="PS50937">
    <property type="entry name" value="HTH_MERR_2"/>
    <property type="match status" value="1"/>
</dbReference>
<dbReference type="Pfam" id="PF13411">
    <property type="entry name" value="MerR_1"/>
    <property type="match status" value="1"/>
</dbReference>
<comment type="caution">
    <text evidence="4">The sequence shown here is derived from an EMBL/GenBank/DDBJ whole genome shotgun (WGS) entry which is preliminary data.</text>
</comment>
<sequence>MIQKMDIELTIQQVAARTGLSVHTLRYYERIGLMEPICRASNGHRSYKENDLEWIILLMRLRSTGMPISEMRRFADMMRHGDLTIAQRRQVLEEHEQKLLMQVQELQNTLTVLRDKIVYYRSWEAAQQQEEKSITG</sequence>
<evidence type="ECO:0000313" key="4">
    <source>
        <dbReference type="EMBL" id="MCR8634283.1"/>
    </source>
</evidence>
<evidence type="ECO:0000256" key="1">
    <source>
        <dbReference type="ARBA" id="ARBA00023125"/>
    </source>
</evidence>
<dbReference type="EMBL" id="JANQBD010000019">
    <property type="protein sequence ID" value="MCR8634283.1"/>
    <property type="molecule type" value="Genomic_DNA"/>
</dbReference>
<dbReference type="SMART" id="SM00422">
    <property type="entry name" value="HTH_MERR"/>
    <property type="match status" value="1"/>
</dbReference>
<keyword evidence="2" id="KW-0175">Coiled coil</keyword>
<feature type="coiled-coil region" evidence="2">
    <location>
        <begin position="89"/>
        <end position="116"/>
    </location>
</feature>